<keyword evidence="3" id="KW-1185">Reference proteome</keyword>
<sequence length="82" mass="8894">MARRRLGSEGGGGRGHHCSPGRLQVTAGVTEGGARSSSRKSQALGHCGKDREEQYTCGWWVGGGRKHGKIGERRYEEKKKKG</sequence>
<feature type="region of interest" description="Disordered" evidence="1">
    <location>
        <begin position="1"/>
        <end position="49"/>
    </location>
</feature>
<evidence type="ECO:0000256" key="1">
    <source>
        <dbReference type="SAM" id="MobiDB-lite"/>
    </source>
</evidence>
<gene>
    <name evidence="2" type="ORF">Pmani_023712</name>
</gene>
<accession>A0AAE1PB81</accession>
<evidence type="ECO:0000313" key="3">
    <source>
        <dbReference type="Proteomes" id="UP001292094"/>
    </source>
</evidence>
<name>A0AAE1PB81_9EUCA</name>
<dbReference type="Proteomes" id="UP001292094">
    <property type="component" value="Unassembled WGS sequence"/>
</dbReference>
<comment type="caution">
    <text evidence="2">The sequence shown here is derived from an EMBL/GenBank/DDBJ whole genome shotgun (WGS) entry which is preliminary data.</text>
</comment>
<dbReference type="AlphaFoldDB" id="A0AAE1PB81"/>
<dbReference type="EMBL" id="JAWZYT010002445">
    <property type="protein sequence ID" value="KAK4304334.1"/>
    <property type="molecule type" value="Genomic_DNA"/>
</dbReference>
<protein>
    <submittedName>
        <fullName evidence="2">Uncharacterized protein</fullName>
    </submittedName>
</protein>
<evidence type="ECO:0000313" key="2">
    <source>
        <dbReference type="EMBL" id="KAK4304334.1"/>
    </source>
</evidence>
<proteinExistence type="predicted"/>
<organism evidence="2 3">
    <name type="scientific">Petrolisthes manimaculis</name>
    <dbReference type="NCBI Taxonomy" id="1843537"/>
    <lineage>
        <taxon>Eukaryota</taxon>
        <taxon>Metazoa</taxon>
        <taxon>Ecdysozoa</taxon>
        <taxon>Arthropoda</taxon>
        <taxon>Crustacea</taxon>
        <taxon>Multicrustacea</taxon>
        <taxon>Malacostraca</taxon>
        <taxon>Eumalacostraca</taxon>
        <taxon>Eucarida</taxon>
        <taxon>Decapoda</taxon>
        <taxon>Pleocyemata</taxon>
        <taxon>Anomura</taxon>
        <taxon>Galatheoidea</taxon>
        <taxon>Porcellanidae</taxon>
        <taxon>Petrolisthes</taxon>
    </lineage>
</organism>
<reference evidence="2" key="1">
    <citation type="submission" date="2023-11" db="EMBL/GenBank/DDBJ databases">
        <title>Genome assemblies of two species of porcelain crab, Petrolisthes cinctipes and Petrolisthes manimaculis (Anomura: Porcellanidae).</title>
        <authorList>
            <person name="Angst P."/>
        </authorList>
    </citation>
    <scope>NUCLEOTIDE SEQUENCE</scope>
    <source>
        <strain evidence="2">PB745_02</strain>
        <tissue evidence="2">Gill</tissue>
    </source>
</reference>